<evidence type="ECO:0000259" key="2">
    <source>
        <dbReference type="SMART" id="SM00867"/>
    </source>
</evidence>
<dbReference type="Proteomes" id="UP000503011">
    <property type="component" value="Chromosome"/>
</dbReference>
<dbReference type="Gene3D" id="2.40.128.110">
    <property type="entry name" value="Lipid/polyisoprenoid-binding, YceI-like"/>
    <property type="match status" value="1"/>
</dbReference>
<dbReference type="InterPro" id="IPR036761">
    <property type="entry name" value="TTHA0802/YceI-like_sf"/>
</dbReference>
<evidence type="ECO:0000313" key="3">
    <source>
        <dbReference type="EMBL" id="BCB91827.1"/>
    </source>
</evidence>
<keyword evidence="4" id="KW-1185">Reference proteome</keyword>
<proteinExistence type="inferred from homology"/>
<sequence length="180" mass="19212">MSTQVDIPGYVAGTWAIDAARSDVAFEIAQAGFSTVRGSFDDFEGTIVTTAEPQDSSVSAVIRSASVNTKNKRRDKHLLTRGYLSAAQHPTITFTSTGLRADGDTILVDGDLSIRDVTKQVTLTLEVNGFGAGHGGKELARFTAHTEINREEYGVIRGVASAVISKTVKIILNIEATRQG</sequence>
<evidence type="ECO:0000256" key="1">
    <source>
        <dbReference type="ARBA" id="ARBA00008812"/>
    </source>
</evidence>
<reference evidence="3 4" key="2">
    <citation type="submission" date="2020-03" db="EMBL/GenBank/DDBJ databases">
        <authorList>
            <person name="Ichikawa N."/>
            <person name="Kimura A."/>
            <person name="Kitahashi Y."/>
            <person name="Uohara A."/>
        </authorList>
    </citation>
    <scope>NUCLEOTIDE SEQUENCE [LARGE SCALE GENOMIC DNA]</scope>
    <source>
        <strain evidence="3 4">NBRC 105367</strain>
    </source>
</reference>
<reference evidence="3 4" key="1">
    <citation type="submission" date="2020-03" db="EMBL/GenBank/DDBJ databases">
        <title>Whole genome shotgun sequence of Phytohabitans suffuscus NBRC 105367.</title>
        <authorList>
            <person name="Komaki H."/>
            <person name="Tamura T."/>
        </authorList>
    </citation>
    <scope>NUCLEOTIDE SEQUENCE [LARGE SCALE GENOMIC DNA]</scope>
    <source>
        <strain evidence="3 4">NBRC 105367</strain>
    </source>
</reference>
<comment type="similarity">
    <text evidence="1">Belongs to the UPF0312 family.</text>
</comment>
<feature type="domain" description="Lipid/polyisoprenoid-binding YceI-like" evidence="2">
    <location>
        <begin position="14"/>
        <end position="177"/>
    </location>
</feature>
<protein>
    <submittedName>
        <fullName evidence="3">Polyisoprenoid-binding protein</fullName>
    </submittedName>
</protein>
<dbReference type="SMART" id="SM00867">
    <property type="entry name" value="YceI"/>
    <property type="match status" value="1"/>
</dbReference>
<dbReference type="PANTHER" id="PTHR34406:SF1">
    <property type="entry name" value="PROTEIN YCEI"/>
    <property type="match status" value="1"/>
</dbReference>
<dbReference type="EMBL" id="AP022871">
    <property type="protein sequence ID" value="BCB91827.1"/>
    <property type="molecule type" value="Genomic_DNA"/>
</dbReference>
<accession>A0A6F8Z0B6</accession>
<dbReference type="PANTHER" id="PTHR34406">
    <property type="entry name" value="PROTEIN YCEI"/>
    <property type="match status" value="1"/>
</dbReference>
<name>A0A6F8Z0B6_9ACTN</name>
<gene>
    <name evidence="3" type="ORF">Psuf_091400</name>
</gene>
<organism evidence="3 4">
    <name type="scientific">Phytohabitans suffuscus</name>
    <dbReference type="NCBI Taxonomy" id="624315"/>
    <lineage>
        <taxon>Bacteria</taxon>
        <taxon>Bacillati</taxon>
        <taxon>Actinomycetota</taxon>
        <taxon>Actinomycetes</taxon>
        <taxon>Micromonosporales</taxon>
        <taxon>Micromonosporaceae</taxon>
    </lineage>
</organism>
<dbReference type="InterPro" id="IPR007372">
    <property type="entry name" value="Lipid/polyisoprenoid-bd_YceI"/>
</dbReference>
<dbReference type="SUPFAM" id="SSF101874">
    <property type="entry name" value="YceI-like"/>
    <property type="match status" value="1"/>
</dbReference>
<evidence type="ECO:0000313" key="4">
    <source>
        <dbReference type="Proteomes" id="UP000503011"/>
    </source>
</evidence>
<dbReference type="AlphaFoldDB" id="A0A6F8Z0B6"/>
<dbReference type="RefSeq" id="WP_173165266.1">
    <property type="nucleotide sequence ID" value="NZ_AP022871.1"/>
</dbReference>
<dbReference type="KEGG" id="psuu:Psuf_091400"/>
<dbReference type="Pfam" id="PF04264">
    <property type="entry name" value="YceI"/>
    <property type="match status" value="1"/>
</dbReference>